<dbReference type="SUPFAM" id="SSF55060">
    <property type="entry name" value="GHMP Kinase, C-terminal domain"/>
    <property type="match status" value="1"/>
</dbReference>
<comment type="subcellular location">
    <subcellularLocation>
        <location evidence="12">Cytoplasm</location>
    </subcellularLocation>
</comment>
<reference evidence="16" key="1">
    <citation type="journal article" date="2019" name="Int. J. Syst. Evol. Microbiol.">
        <title>The Global Catalogue of Microorganisms (GCM) 10K type strain sequencing project: providing services to taxonomists for standard genome sequencing and annotation.</title>
        <authorList>
            <consortium name="The Broad Institute Genomics Platform"/>
            <consortium name="The Broad Institute Genome Sequencing Center for Infectious Disease"/>
            <person name="Wu L."/>
            <person name="Ma J."/>
        </authorList>
    </citation>
    <scope>NUCLEOTIDE SEQUENCE [LARGE SCALE GENOMIC DNA]</scope>
    <source>
        <strain evidence="16">JCM 4087</strain>
    </source>
</reference>
<accession>A0ABW1EHX2</accession>
<dbReference type="GO" id="GO:0004413">
    <property type="term" value="F:homoserine kinase activity"/>
    <property type="evidence" value="ECO:0007669"/>
    <property type="project" value="UniProtKB-EC"/>
</dbReference>
<evidence type="ECO:0000256" key="5">
    <source>
        <dbReference type="ARBA" id="ARBA00022605"/>
    </source>
</evidence>
<dbReference type="InterPro" id="IPR013750">
    <property type="entry name" value="GHMP_kinase_C_dom"/>
</dbReference>
<evidence type="ECO:0000313" key="15">
    <source>
        <dbReference type="EMBL" id="MFC5863402.1"/>
    </source>
</evidence>
<keyword evidence="8 12" id="KW-0547">Nucleotide-binding</keyword>
<comment type="pathway">
    <text evidence="1 12">Amino-acid biosynthesis; L-threonine biosynthesis; L-threonine from L-aspartate: step 4/5.</text>
</comment>
<dbReference type="HAMAP" id="MF_00384">
    <property type="entry name" value="Homoser_kinase"/>
    <property type="match status" value="1"/>
</dbReference>
<dbReference type="NCBIfam" id="TIGR00191">
    <property type="entry name" value="thrB"/>
    <property type="match status" value="1"/>
</dbReference>
<dbReference type="Gene3D" id="3.30.230.10">
    <property type="match status" value="1"/>
</dbReference>
<evidence type="ECO:0000256" key="2">
    <source>
        <dbReference type="ARBA" id="ARBA00007370"/>
    </source>
</evidence>
<keyword evidence="9 12" id="KW-0418">Kinase</keyword>
<dbReference type="InterPro" id="IPR006203">
    <property type="entry name" value="GHMP_knse_ATP-bd_CS"/>
</dbReference>
<evidence type="ECO:0000256" key="9">
    <source>
        <dbReference type="ARBA" id="ARBA00022777"/>
    </source>
</evidence>
<evidence type="ECO:0000256" key="3">
    <source>
        <dbReference type="ARBA" id="ARBA00012078"/>
    </source>
</evidence>
<evidence type="ECO:0000256" key="12">
    <source>
        <dbReference type="HAMAP-Rule" id="MF_00384"/>
    </source>
</evidence>
<evidence type="ECO:0000313" key="16">
    <source>
        <dbReference type="Proteomes" id="UP001596091"/>
    </source>
</evidence>
<dbReference type="PROSITE" id="PS00627">
    <property type="entry name" value="GHMP_KINASES_ATP"/>
    <property type="match status" value="1"/>
</dbReference>
<keyword evidence="16" id="KW-1185">Reference proteome</keyword>
<keyword evidence="10 12" id="KW-0067">ATP-binding</keyword>
<dbReference type="RefSeq" id="WP_263341290.1">
    <property type="nucleotide sequence ID" value="NZ_JAGSYH010000007.1"/>
</dbReference>
<dbReference type="EMBL" id="JBHSPH010000004">
    <property type="protein sequence ID" value="MFC5863402.1"/>
    <property type="molecule type" value="Genomic_DNA"/>
</dbReference>
<keyword evidence="5 12" id="KW-0028">Amino-acid biosynthesis</keyword>
<keyword evidence="7 12" id="KW-0791">Threonine biosynthesis</keyword>
<keyword evidence="12" id="KW-0963">Cytoplasm</keyword>
<feature type="binding site" evidence="12">
    <location>
        <begin position="87"/>
        <end position="97"/>
    </location>
    <ligand>
        <name>ATP</name>
        <dbReference type="ChEBI" id="CHEBI:30616"/>
    </ligand>
</feature>
<dbReference type="PANTHER" id="PTHR20861">
    <property type="entry name" value="HOMOSERINE/4-DIPHOSPHOCYTIDYL-2-C-METHYL-D-ERYTHRITOL KINASE"/>
    <property type="match status" value="1"/>
</dbReference>
<evidence type="ECO:0000256" key="11">
    <source>
        <dbReference type="ARBA" id="ARBA00049375"/>
    </source>
</evidence>
<dbReference type="InterPro" id="IPR006204">
    <property type="entry name" value="GHMP_kinase_N_dom"/>
</dbReference>
<evidence type="ECO:0000256" key="8">
    <source>
        <dbReference type="ARBA" id="ARBA00022741"/>
    </source>
</evidence>
<comment type="function">
    <text evidence="12">Catalyzes the ATP-dependent phosphorylation of L-homoserine to L-homoserine phosphate.</text>
</comment>
<dbReference type="Pfam" id="PF00288">
    <property type="entry name" value="GHMP_kinases_N"/>
    <property type="match status" value="1"/>
</dbReference>
<comment type="similarity">
    <text evidence="2 12">Belongs to the GHMP kinase family. Homoserine kinase subfamily.</text>
</comment>
<name>A0ABW1EHX2_9BACT</name>
<evidence type="ECO:0000256" key="7">
    <source>
        <dbReference type="ARBA" id="ARBA00022697"/>
    </source>
</evidence>
<keyword evidence="6 12" id="KW-0808">Transferase</keyword>
<dbReference type="SUPFAM" id="SSF54211">
    <property type="entry name" value="Ribosomal protein S5 domain 2-like"/>
    <property type="match status" value="1"/>
</dbReference>
<protein>
    <recommendedName>
        <fullName evidence="4 12">Homoserine kinase</fullName>
        <shortName evidence="12">HK</shortName>
        <shortName evidence="12">HSK</shortName>
        <ecNumber evidence="3 12">2.7.1.39</ecNumber>
    </recommendedName>
</protein>
<feature type="domain" description="GHMP kinase N-terminal" evidence="13">
    <location>
        <begin position="58"/>
        <end position="140"/>
    </location>
</feature>
<evidence type="ECO:0000256" key="4">
    <source>
        <dbReference type="ARBA" id="ARBA00017858"/>
    </source>
</evidence>
<evidence type="ECO:0000256" key="10">
    <source>
        <dbReference type="ARBA" id="ARBA00022840"/>
    </source>
</evidence>
<feature type="domain" description="GHMP kinase C-terminal" evidence="14">
    <location>
        <begin position="210"/>
        <end position="275"/>
    </location>
</feature>
<evidence type="ECO:0000259" key="14">
    <source>
        <dbReference type="Pfam" id="PF08544"/>
    </source>
</evidence>
<dbReference type="PIRSF" id="PIRSF000676">
    <property type="entry name" value="Homoser_kin"/>
    <property type="match status" value="1"/>
</dbReference>
<dbReference type="InterPro" id="IPR000870">
    <property type="entry name" value="Homoserine_kinase"/>
</dbReference>
<organism evidence="15 16">
    <name type="scientific">Acidicapsa dinghuensis</name>
    <dbReference type="NCBI Taxonomy" id="2218256"/>
    <lineage>
        <taxon>Bacteria</taxon>
        <taxon>Pseudomonadati</taxon>
        <taxon>Acidobacteriota</taxon>
        <taxon>Terriglobia</taxon>
        <taxon>Terriglobales</taxon>
        <taxon>Acidobacteriaceae</taxon>
        <taxon>Acidicapsa</taxon>
    </lineage>
</organism>
<evidence type="ECO:0000256" key="6">
    <source>
        <dbReference type="ARBA" id="ARBA00022679"/>
    </source>
</evidence>
<dbReference type="PRINTS" id="PR00958">
    <property type="entry name" value="HOMSERKINASE"/>
</dbReference>
<dbReference type="InterPro" id="IPR014721">
    <property type="entry name" value="Ribsml_uS5_D2-typ_fold_subgr"/>
</dbReference>
<dbReference type="InterPro" id="IPR036554">
    <property type="entry name" value="GHMP_kinase_C_sf"/>
</dbReference>
<comment type="caution">
    <text evidence="15">The sequence shown here is derived from an EMBL/GenBank/DDBJ whole genome shotgun (WGS) entry which is preliminary data.</text>
</comment>
<dbReference type="Pfam" id="PF08544">
    <property type="entry name" value="GHMP_kinases_C"/>
    <property type="match status" value="1"/>
</dbReference>
<dbReference type="Proteomes" id="UP001596091">
    <property type="component" value="Unassembled WGS sequence"/>
</dbReference>
<sequence>MSSLHLRLPATSANLGAAFDTAAIALTAYLSIEAEAADVFRIEASGRNPEQCGQIENNLIFETYKSLMTREGKIPVPLAIRMENGIPLGMGMGSSAAGRLAAIAMATHFGGLGWSSERILAEACALEGHPDNAAACWLGGLVVASEFGGGLHYVRVEAPKAWKALVVLPGKPLATSEARAVLPEQYSRADVVANVQAASLLGLAFAQARADLLPAAMADRVHQPYRASICALLPKLLPLAGRGGIHGVALSGAGPAVILVIDAAAEPEARETLKAALMGEEAEVLAVNFALSGGGFE</sequence>
<proteinExistence type="inferred from homology"/>
<dbReference type="Gene3D" id="3.30.70.890">
    <property type="entry name" value="GHMP kinase, C-terminal domain"/>
    <property type="match status" value="1"/>
</dbReference>
<gene>
    <name evidence="12 15" type="primary">thrB</name>
    <name evidence="15" type="ORF">ACFPT7_13945</name>
</gene>
<dbReference type="PANTHER" id="PTHR20861:SF1">
    <property type="entry name" value="HOMOSERINE KINASE"/>
    <property type="match status" value="1"/>
</dbReference>
<evidence type="ECO:0000256" key="1">
    <source>
        <dbReference type="ARBA" id="ARBA00005015"/>
    </source>
</evidence>
<evidence type="ECO:0000259" key="13">
    <source>
        <dbReference type="Pfam" id="PF00288"/>
    </source>
</evidence>
<comment type="catalytic activity">
    <reaction evidence="11 12">
        <text>L-homoserine + ATP = O-phospho-L-homoserine + ADP + H(+)</text>
        <dbReference type="Rhea" id="RHEA:13985"/>
        <dbReference type="ChEBI" id="CHEBI:15378"/>
        <dbReference type="ChEBI" id="CHEBI:30616"/>
        <dbReference type="ChEBI" id="CHEBI:57476"/>
        <dbReference type="ChEBI" id="CHEBI:57590"/>
        <dbReference type="ChEBI" id="CHEBI:456216"/>
        <dbReference type="EC" id="2.7.1.39"/>
    </reaction>
</comment>
<dbReference type="InterPro" id="IPR020568">
    <property type="entry name" value="Ribosomal_Su5_D2-typ_SF"/>
</dbReference>
<dbReference type="EC" id="2.7.1.39" evidence="3 12"/>